<sequence>MIIKSEPFATYLAREGLNPSAFKAKRNPQEVFYEMNSPRVDKPEFILGRLFHTLLVEPAMFESHFRLVDNKTFPIQIYLDEAKTRISMRYPSNRGHFQHCLTIAKGEKIDVVTDTIYNVASAMVQAVERDNGIACIERFRDKSAYVETTMLGIAIFDDSGFQKFEPLHFEGYKAKKSEILVKTRPDFFTHDILIDVKTDKEISPRIFAKTCLYLGYDIQLSFAIDLHNAIFPDDPLPDDNVFILAVEKKEPYQSVIYKCPESMIQTGRDRYRKRLEWIKIAIDTGKWVGFNIYSDQTLIDSGMEYHAVSLPFPEISKQNLW</sequence>
<accession>A0A6M3ITI9</accession>
<dbReference type="EMBL" id="MT142383">
    <property type="protein sequence ID" value="QJA79498.1"/>
    <property type="molecule type" value="Genomic_DNA"/>
</dbReference>
<dbReference type="InterPro" id="IPR011604">
    <property type="entry name" value="PDDEXK-like_dom_sf"/>
</dbReference>
<reference evidence="2" key="1">
    <citation type="submission" date="2020-03" db="EMBL/GenBank/DDBJ databases">
        <title>The deep terrestrial virosphere.</title>
        <authorList>
            <person name="Holmfeldt K."/>
            <person name="Nilsson E."/>
            <person name="Simone D."/>
            <person name="Lopez-Fernandez M."/>
            <person name="Wu X."/>
            <person name="de Brujin I."/>
            <person name="Lundin D."/>
            <person name="Andersson A."/>
            <person name="Bertilsson S."/>
            <person name="Dopson M."/>
        </authorList>
    </citation>
    <scope>NUCLEOTIDE SEQUENCE</scope>
    <source>
        <strain evidence="3">MM415A00871</strain>
        <strain evidence="2">MM415B01048</strain>
    </source>
</reference>
<evidence type="ECO:0000313" key="2">
    <source>
        <dbReference type="EMBL" id="QJA60803.1"/>
    </source>
</evidence>
<feature type="domain" description="Putative exodeoxyribonuclease 8 PDDEXK-like" evidence="1">
    <location>
        <begin position="41"/>
        <end position="283"/>
    </location>
</feature>
<dbReference type="Pfam" id="PF12684">
    <property type="entry name" value="DUF3799"/>
    <property type="match status" value="1"/>
</dbReference>
<protein>
    <recommendedName>
        <fullName evidence="1">Putative exodeoxyribonuclease 8 PDDEXK-like domain-containing protein</fullName>
    </recommendedName>
</protein>
<evidence type="ECO:0000259" key="1">
    <source>
        <dbReference type="Pfam" id="PF12684"/>
    </source>
</evidence>
<proteinExistence type="predicted"/>
<dbReference type="AlphaFoldDB" id="A0A6M3ITI9"/>
<name>A0A6M3ITI9_9ZZZZ</name>
<dbReference type="InterPro" id="IPR024432">
    <property type="entry name" value="Put_RecE_PDDEXK-like_dom"/>
</dbReference>
<organism evidence="2">
    <name type="scientific">viral metagenome</name>
    <dbReference type="NCBI Taxonomy" id="1070528"/>
    <lineage>
        <taxon>unclassified sequences</taxon>
        <taxon>metagenomes</taxon>
        <taxon>organismal metagenomes</taxon>
    </lineage>
</organism>
<dbReference type="Gene3D" id="3.90.320.10">
    <property type="match status" value="1"/>
</dbReference>
<evidence type="ECO:0000313" key="3">
    <source>
        <dbReference type="EMBL" id="QJA79498.1"/>
    </source>
</evidence>
<gene>
    <name evidence="3" type="ORF">MM415A00871_0024</name>
    <name evidence="2" type="ORF">MM415B01048_0011</name>
</gene>
<dbReference type="EMBL" id="MT141421">
    <property type="protein sequence ID" value="QJA60803.1"/>
    <property type="molecule type" value="Genomic_DNA"/>
</dbReference>